<evidence type="ECO:0000259" key="2">
    <source>
        <dbReference type="Pfam" id="PF12158"/>
    </source>
</evidence>
<protein>
    <recommendedName>
        <fullName evidence="2">DUF3592 domain-containing protein</fullName>
    </recommendedName>
</protein>
<reference evidence="4" key="1">
    <citation type="submission" date="2016-10" db="EMBL/GenBank/DDBJ databases">
        <authorList>
            <person name="Varghese N."/>
            <person name="Submissions S."/>
        </authorList>
    </citation>
    <scope>NUCLEOTIDE SEQUENCE [LARGE SCALE GENOMIC DNA]</scope>
    <source>
        <strain evidence="4">DSM 17044</strain>
    </source>
</reference>
<evidence type="ECO:0000256" key="1">
    <source>
        <dbReference type="SAM" id="Phobius"/>
    </source>
</evidence>
<proteinExistence type="predicted"/>
<feature type="domain" description="DUF3592" evidence="2">
    <location>
        <begin position="42"/>
        <end position="135"/>
    </location>
</feature>
<evidence type="ECO:0000313" key="4">
    <source>
        <dbReference type="Proteomes" id="UP000182719"/>
    </source>
</evidence>
<feature type="transmembrane region" description="Helical" evidence="1">
    <location>
        <begin position="6"/>
        <end position="27"/>
    </location>
</feature>
<dbReference type="Pfam" id="PF12158">
    <property type="entry name" value="DUF3592"/>
    <property type="match status" value="1"/>
</dbReference>
<dbReference type="Proteomes" id="UP000182719">
    <property type="component" value="Unassembled WGS sequence"/>
</dbReference>
<dbReference type="InterPro" id="IPR021994">
    <property type="entry name" value="DUF3592"/>
</dbReference>
<keyword evidence="4" id="KW-1185">Reference proteome</keyword>
<accession>A0A1H8A030</accession>
<keyword evidence="1" id="KW-0472">Membrane</keyword>
<evidence type="ECO:0000313" key="3">
    <source>
        <dbReference type="EMBL" id="SEM63198.1"/>
    </source>
</evidence>
<name>A0A1H8A030_STIAU</name>
<gene>
    <name evidence="3" type="ORF">SAMN05444354_1205</name>
</gene>
<keyword evidence="1" id="KW-1133">Transmembrane helix</keyword>
<dbReference type="AlphaFoldDB" id="A0A1H8A030"/>
<organism evidence="3 4">
    <name type="scientific">Stigmatella aurantiaca</name>
    <dbReference type="NCBI Taxonomy" id="41"/>
    <lineage>
        <taxon>Bacteria</taxon>
        <taxon>Pseudomonadati</taxon>
        <taxon>Myxococcota</taxon>
        <taxon>Myxococcia</taxon>
        <taxon>Myxococcales</taxon>
        <taxon>Cystobacterineae</taxon>
        <taxon>Archangiaceae</taxon>
        <taxon>Stigmatella</taxon>
    </lineage>
</organism>
<dbReference type="EMBL" id="FOAP01000020">
    <property type="protein sequence ID" value="SEM63198.1"/>
    <property type="molecule type" value="Genomic_DNA"/>
</dbReference>
<keyword evidence="1" id="KW-0812">Transmembrane</keyword>
<dbReference type="OrthoDB" id="345221at2"/>
<sequence>MRLLWGFLHVLCAVIAAVGVVFLGAGLKQLWRASRTQRWPTAPGKVISTDELMHLRKVPEGEGGGSRLLYEAQVHYEYTVGRVLIGSTRVRVTPSETSSEARSQATLARYPPGQELRVFYNPEDPTESVLEPGAHPLDFVRAGVGGTLVLVAGAAPLIARWFAARL</sequence>